<accession>A0A1V3WZ96</accession>
<gene>
    <name evidence="3" type="ORF">BZL30_5292</name>
    <name evidence="2" type="ORF">NIIDMKKI_22910</name>
</gene>
<evidence type="ECO:0000256" key="1">
    <source>
        <dbReference type="SAM" id="MobiDB-lite"/>
    </source>
</evidence>
<sequence length="213" mass="21353">MSTSEYLPPDAAGEAPISAAELAALAGQLYAAGIRPGFDSPPQAAPVAPRGNMPDMTAAAAAGRATAGAFDVVPAAVPSVGVADIYLPAPASPEPEGLPQTAPVAPRGSVPDTTAAPSAATTAAGVADRYPPGAGELTTFAVPTSGIVPTVPGCWPERRPAFRWLRTARYRSCGPNGHVRRCRSATSVGPTPYRPAATGRSVTSAATPSSPRC</sequence>
<feature type="compositionally biased region" description="Low complexity" evidence="1">
    <location>
        <begin position="109"/>
        <end position="127"/>
    </location>
</feature>
<dbReference type="AlphaFoldDB" id="A0A1V3WZ96"/>
<reference evidence="3 4" key="1">
    <citation type="submission" date="2017-02" db="EMBL/GenBank/DDBJ databases">
        <title>Complete genome sequences of Mycobacterium kansasii strains isolated from rhesus macaques.</title>
        <authorList>
            <person name="Panda A."/>
            <person name="Nagaraj S."/>
            <person name="Zhao X."/>
            <person name="Tettelin H."/>
            <person name="Detolla L.J."/>
        </authorList>
    </citation>
    <scope>NUCLEOTIDE SEQUENCE [LARGE SCALE GENOMIC DNA]</scope>
    <source>
        <strain evidence="3 4">11-3813</strain>
    </source>
</reference>
<evidence type="ECO:0000313" key="5">
    <source>
        <dbReference type="Proteomes" id="UP000516380"/>
    </source>
</evidence>
<feature type="compositionally biased region" description="Polar residues" evidence="1">
    <location>
        <begin position="200"/>
        <end position="213"/>
    </location>
</feature>
<dbReference type="EMBL" id="MVBM01000005">
    <property type="protein sequence ID" value="OOK72249.1"/>
    <property type="molecule type" value="Genomic_DNA"/>
</dbReference>
<name>A0A1V3WZ96_MYCKA</name>
<evidence type="ECO:0000313" key="3">
    <source>
        <dbReference type="EMBL" id="OOK72249.1"/>
    </source>
</evidence>
<dbReference type="EMBL" id="AP023343">
    <property type="protein sequence ID" value="BCI87085.1"/>
    <property type="molecule type" value="Genomic_DNA"/>
</dbReference>
<keyword evidence="5" id="KW-1185">Reference proteome</keyword>
<dbReference type="Proteomes" id="UP000189229">
    <property type="component" value="Unassembled WGS sequence"/>
</dbReference>
<feature type="region of interest" description="Disordered" evidence="1">
    <location>
        <begin position="92"/>
        <end position="127"/>
    </location>
</feature>
<evidence type="ECO:0000313" key="4">
    <source>
        <dbReference type="Proteomes" id="UP000189229"/>
    </source>
</evidence>
<dbReference type="Proteomes" id="UP000516380">
    <property type="component" value="Chromosome"/>
</dbReference>
<proteinExistence type="predicted"/>
<feature type="region of interest" description="Disordered" evidence="1">
    <location>
        <begin position="179"/>
        <end position="213"/>
    </location>
</feature>
<organism evidence="3 4">
    <name type="scientific">Mycobacterium kansasii</name>
    <dbReference type="NCBI Taxonomy" id="1768"/>
    <lineage>
        <taxon>Bacteria</taxon>
        <taxon>Bacillati</taxon>
        <taxon>Actinomycetota</taxon>
        <taxon>Actinomycetes</taxon>
        <taxon>Mycobacteriales</taxon>
        <taxon>Mycobacteriaceae</taxon>
        <taxon>Mycobacterium</taxon>
    </lineage>
</organism>
<evidence type="ECO:0000313" key="2">
    <source>
        <dbReference type="EMBL" id="BCI87085.1"/>
    </source>
</evidence>
<reference evidence="2 5" key="2">
    <citation type="submission" date="2020-07" db="EMBL/GenBank/DDBJ databases">
        <title>Mycobacterium kansasii (former subtype) with zoonotic potential isolated from diseased indoor pet cat, Japan.</title>
        <authorList>
            <person name="Fukano H."/>
            <person name="Terazono T."/>
            <person name="Hoshino Y."/>
        </authorList>
    </citation>
    <scope>NUCLEOTIDE SEQUENCE [LARGE SCALE GENOMIC DNA]</scope>
    <source>
        <strain evidence="2 5">Kuro-I</strain>
    </source>
</reference>
<protein>
    <submittedName>
        <fullName evidence="3">Putative cysteine desulfurase 1 domain protein</fullName>
    </submittedName>
</protein>